<feature type="chain" id="PRO_5038460772" evidence="1">
    <location>
        <begin position="27"/>
        <end position="53"/>
    </location>
</feature>
<dbReference type="AlphaFoldDB" id="A0A7W7DDF0"/>
<comment type="caution">
    <text evidence="2">The sequence shown here is derived from an EMBL/GenBank/DDBJ whole genome shotgun (WGS) entry which is preliminary data.</text>
</comment>
<dbReference type="RefSeq" id="WP_184885961.1">
    <property type="nucleotide sequence ID" value="NZ_BOOV01000019.1"/>
</dbReference>
<evidence type="ECO:0000313" key="2">
    <source>
        <dbReference type="EMBL" id="MBB4704732.1"/>
    </source>
</evidence>
<evidence type="ECO:0000313" key="3">
    <source>
        <dbReference type="Proteomes" id="UP000542210"/>
    </source>
</evidence>
<reference evidence="2 3" key="1">
    <citation type="submission" date="2020-08" db="EMBL/GenBank/DDBJ databases">
        <title>Sequencing the genomes of 1000 actinobacteria strains.</title>
        <authorList>
            <person name="Klenk H.-P."/>
        </authorList>
    </citation>
    <scope>NUCLEOTIDE SEQUENCE [LARGE SCALE GENOMIC DNA]</scope>
    <source>
        <strain evidence="2 3">DSM 45784</strain>
    </source>
</reference>
<name>A0A7W7DDF0_9ACTN</name>
<keyword evidence="1" id="KW-0732">Signal</keyword>
<organism evidence="2 3">
    <name type="scientific">Sphaerisporangium siamense</name>
    <dbReference type="NCBI Taxonomy" id="795645"/>
    <lineage>
        <taxon>Bacteria</taxon>
        <taxon>Bacillati</taxon>
        <taxon>Actinomycetota</taxon>
        <taxon>Actinomycetes</taxon>
        <taxon>Streptosporangiales</taxon>
        <taxon>Streptosporangiaceae</taxon>
        <taxon>Sphaerisporangium</taxon>
    </lineage>
</organism>
<keyword evidence="3" id="KW-1185">Reference proteome</keyword>
<sequence length="53" mass="5683">MKTKKVLLYLAIAFAVFYTLSRPTDAANAVEGIFQGVGSGAGQLATFFTRLLN</sequence>
<dbReference type="EMBL" id="JACHND010000001">
    <property type="protein sequence ID" value="MBB4704732.1"/>
    <property type="molecule type" value="Genomic_DNA"/>
</dbReference>
<dbReference type="Proteomes" id="UP000542210">
    <property type="component" value="Unassembled WGS sequence"/>
</dbReference>
<proteinExistence type="predicted"/>
<accession>A0A7W7DDF0</accession>
<protein>
    <submittedName>
        <fullName evidence="2">Uncharacterized protein</fullName>
    </submittedName>
</protein>
<gene>
    <name evidence="2" type="ORF">BJ982_006276</name>
</gene>
<evidence type="ECO:0000256" key="1">
    <source>
        <dbReference type="SAM" id="SignalP"/>
    </source>
</evidence>
<feature type="signal peptide" evidence="1">
    <location>
        <begin position="1"/>
        <end position="26"/>
    </location>
</feature>